<dbReference type="InterPro" id="IPR045034">
    <property type="entry name" value="O-acyltransferase_WSD1-like"/>
</dbReference>
<comment type="catalytic activity">
    <reaction evidence="10">
        <text>an acyl-CoA + a 1,2-diacyl-sn-glycerol = a triacyl-sn-glycerol + CoA</text>
        <dbReference type="Rhea" id="RHEA:10868"/>
        <dbReference type="ChEBI" id="CHEBI:17815"/>
        <dbReference type="ChEBI" id="CHEBI:57287"/>
        <dbReference type="ChEBI" id="CHEBI:58342"/>
        <dbReference type="ChEBI" id="CHEBI:64615"/>
        <dbReference type="EC" id="2.3.1.20"/>
    </reaction>
</comment>
<evidence type="ECO:0000256" key="9">
    <source>
        <dbReference type="ARBA" id="ARBA00023315"/>
    </source>
</evidence>
<dbReference type="Pfam" id="PF03007">
    <property type="entry name" value="WS_DGAT_cat"/>
    <property type="match status" value="1"/>
</dbReference>
<dbReference type="InterPro" id="IPR023213">
    <property type="entry name" value="CAT-like_dom_sf"/>
</dbReference>
<dbReference type="GO" id="GO:0005886">
    <property type="term" value="C:plasma membrane"/>
    <property type="evidence" value="ECO:0007669"/>
    <property type="project" value="TreeGrafter"/>
</dbReference>
<keyword evidence="5" id="KW-0444">Lipid biosynthesis</keyword>
<feature type="domain" description="O-acyltransferase WSD1-like N-terminal" evidence="11">
    <location>
        <begin position="2"/>
        <end position="244"/>
    </location>
</feature>
<dbReference type="InterPro" id="IPR004255">
    <property type="entry name" value="O-acyltransferase_WSD1_N"/>
</dbReference>
<evidence type="ECO:0000259" key="11">
    <source>
        <dbReference type="Pfam" id="PF03007"/>
    </source>
</evidence>
<evidence type="ECO:0000256" key="2">
    <source>
        <dbReference type="ARBA" id="ARBA00005189"/>
    </source>
</evidence>
<comment type="pathway">
    <text evidence="1">Glycerolipid metabolism; triacylglycerol biosynthesis.</text>
</comment>
<comment type="pathway">
    <text evidence="2">Lipid metabolism.</text>
</comment>
<dbReference type="EC" id="2.3.1.20" evidence="4"/>
<keyword evidence="6" id="KW-0808">Transferase</keyword>
<dbReference type="PANTHER" id="PTHR31650">
    <property type="entry name" value="O-ACYLTRANSFERASE (WSD1-LIKE) FAMILY PROTEIN"/>
    <property type="match status" value="1"/>
</dbReference>
<evidence type="ECO:0000256" key="6">
    <source>
        <dbReference type="ARBA" id="ARBA00022679"/>
    </source>
</evidence>
<reference evidence="13" key="1">
    <citation type="submission" date="2021-01" db="EMBL/GenBank/DDBJ databases">
        <title>Whole genome shotgun sequence of Actinoplanes rishiriensis NBRC 108556.</title>
        <authorList>
            <person name="Komaki H."/>
            <person name="Tamura T."/>
        </authorList>
    </citation>
    <scope>NUCLEOTIDE SEQUENCE</scope>
    <source>
        <strain evidence="13">NBRC 108556</strain>
    </source>
</reference>
<dbReference type="InterPro" id="IPR009721">
    <property type="entry name" value="O-acyltransferase_WSD1_C"/>
</dbReference>
<dbReference type="GO" id="GO:0001666">
    <property type="term" value="P:response to hypoxia"/>
    <property type="evidence" value="ECO:0007669"/>
    <property type="project" value="TreeGrafter"/>
</dbReference>
<evidence type="ECO:0000256" key="1">
    <source>
        <dbReference type="ARBA" id="ARBA00004771"/>
    </source>
</evidence>
<dbReference type="EMBL" id="BOMV01000119">
    <property type="protein sequence ID" value="GIF02050.1"/>
    <property type="molecule type" value="Genomic_DNA"/>
</dbReference>
<dbReference type="Proteomes" id="UP000636960">
    <property type="component" value="Unassembled WGS sequence"/>
</dbReference>
<name>A0A919KB25_9ACTN</name>
<keyword evidence="7" id="KW-0319">Glycerol metabolism</keyword>
<evidence type="ECO:0000256" key="3">
    <source>
        <dbReference type="ARBA" id="ARBA00009587"/>
    </source>
</evidence>
<evidence type="ECO:0000313" key="14">
    <source>
        <dbReference type="Proteomes" id="UP000636960"/>
    </source>
</evidence>
<dbReference type="GO" id="GO:0006071">
    <property type="term" value="P:glycerol metabolic process"/>
    <property type="evidence" value="ECO:0007669"/>
    <property type="project" value="UniProtKB-KW"/>
</dbReference>
<comment type="similarity">
    <text evidence="3">Belongs to the long-chain O-acyltransferase family.</text>
</comment>
<keyword evidence="8" id="KW-0443">Lipid metabolism</keyword>
<dbReference type="GO" id="GO:0051701">
    <property type="term" value="P:biological process involved in interaction with host"/>
    <property type="evidence" value="ECO:0007669"/>
    <property type="project" value="TreeGrafter"/>
</dbReference>
<evidence type="ECO:0000256" key="10">
    <source>
        <dbReference type="ARBA" id="ARBA00048109"/>
    </source>
</evidence>
<evidence type="ECO:0000313" key="13">
    <source>
        <dbReference type="EMBL" id="GIF02050.1"/>
    </source>
</evidence>
<evidence type="ECO:0000259" key="12">
    <source>
        <dbReference type="Pfam" id="PF06974"/>
    </source>
</evidence>
<dbReference type="GO" id="GO:0071731">
    <property type="term" value="P:response to nitric oxide"/>
    <property type="evidence" value="ECO:0007669"/>
    <property type="project" value="TreeGrafter"/>
</dbReference>
<dbReference type="SUPFAM" id="SSF52777">
    <property type="entry name" value="CoA-dependent acyltransferases"/>
    <property type="match status" value="2"/>
</dbReference>
<evidence type="ECO:0000256" key="5">
    <source>
        <dbReference type="ARBA" id="ARBA00022516"/>
    </source>
</evidence>
<dbReference type="Gene3D" id="3.30.559.10">
    <property type="entry name" value="Chloramphenicol acetyltransferase-like domain"/>
    <property type="match status" value="1"/>
</dbReference>
<protein>
    <recommendedName>
        <fullName evidence="4">diacylglycerol O-acyltransferase</fullName>
        <ecNumber evidence="4">2.3.1.20</ecNumber>
    </recommendedName>
</protein>
<organism evidence="13 14">
    <name type="scientific">Paractinoplanes rishiriensis</name>
    <dbReference type="NCBI Taxonomy" id="1050105"/>
    <lineage>
        <taxon>Bacteria</taxon>
        <taxon>Bacillati</taxon>
        <taxon>Actinomycetota</taxon>
        <taxon>Actinomycetes</taxon>
        <taxon>Micromonosporales</taxon>
        <taxon>Micromonosporaceae</taxon>
        <taxon>Paractinoplanes</taxon>
    </lineage>
</organism>
<evidence type="ECO:0000256" key="8">
    <source>
        <dbReference type="ARBA" id="ARBA00023098"/>
    </source>
</evidence>
<accession>A0A919KB25</accession>
<feature type="domain" description="O-acyltransferase WSD1 C-terminal" evidence="12">
    <location>
        <begin position="291"/>
        <end position="424"/>
    </location>
</feature>
<dbReference type="GO" id="GO:0019432">
    <property type="term" value="P:triglyceride biosynthetic process"/>
    <property type="evidence" value="ECO:0007669"/>
    <property type="project" value="TreeGrafter"/>
</dbReference>
<sequence>MDLTVLVTDRDSVPMHTGAVVIFEGPPPGADEVRALLHERVPGIPRLRQTLRRTPIGCGRPIWVDDPDFSIDRHLTRLDWPAPDSDRSLFDVATGLLCRPLPADWPLWSATVVTSGERAALVVVLHHVLADGLGGLAILAALADERSGAGAVRAFPRRPPTVWQLAGDATGEKWRALRALPGDLRRGWAGLHELGIGRGVPRRAERISLVRPTSRRRELARVTAGLDDVVAVAHRHGGTVNDVVLAAVTGAMLDGLHARGEWPGHLVVSVPVSGRDPADAGSLGNNTGVRPIVVPAVTDDAGRLAGIVAATAATRRTVRASSAAPLGWAFRALHRTGLFAMFIRHQRLVHTFETNVRGPASALHIGGHRIGALVPMVATPGNVGVTFAALSYAGNLVVSMITDPDLVPERDAMAGALHRSFARLAAAK</sequence>
<evidence type="ECO:0000256" key="7">
    <source>
        <dbReference type="ARBA" id="ARBA00022798"/>
    </source>
</evidence>
<proteinExistence type="inferred from homology"/>
<gene>
    <name evidence="13" type="ORF">Ari01nite_95140</name>
</gene>
<keyword evidence="9" id="KW-0012">Acyltransferase</keyword>
<keyword evidence="14" id="KW-1185">Reference proteome</keyword>
<dbReference type="AlphaFoldDB" id="A0A919KB25"/>
<dbReference type="Gene3D" id="3.30.559.30">
    <property type="entry name" value="Nonribosomal peptide synthetase, condensation domain"/>
    <property type="match status" value="1"/>
</dbReference>
<dbReference type="PANTHER" id="PTHR31650:SF1">
    <property type="entry name" value="WAX ESTER SYNTHASE_DIACYLGLYCEROL ACYLTRANSFERASE 4-RELATED"/>
    <property type="match status" value="1"/>
</dbReference>
<comment type="caution">
    <text evidence="13">The sequence shown here is derived from an EMBL/GenBank/DDBJ whole genome shotgun (WGS) entry which is preliminary data.</text>
</comment>
<evidence type="ECO:0000256" key="4">
    <source>
        <dbReference type="ARBA" id="ARBA00013244"/>
    </source>
</evidence>
<dbReference type="Pfam" id="PF06974">
    <property type="entry name" value="WS_DGAT_C"/>
    <property type="match status" value="1"/>
</dbReference>
<dbReference type="GO" id="GO:0004144">
    <property type="term" value="F:diacylglycerol O-acyltransferase activity"/>
    <property type="evidence" value="ECO:0007669"/>
    <property type="project" value="UniProtKB-EC"/>
</dbReference>